<feature type="compositionally biased region" description="Basic and acidic residues" evidence="1">
    <location>
        <begin position="93"/>
        <end position="109"/>
    </location>
</feature>
<evidence type="ECO:0000313" key="4">
    <source>
        <dbReference type="Proteomes" id="UP000242849"/>
    </source>
</evidence>
<dbReference type="STRING" id="53406.SAMN05421553_5083"/>
<keyword evidence="4" id="KW-1185">Reference proteome</keyword>
<dbReference type="AlphaFoldDB" id="A0A1H5LKB9"/>
<feature type="region of interest" description="Disordered" evidence="1">
    <location>
        <begin position="49"/>
        <end position="130"/>
    </location>
</feature>
<name>A0A1H5LKB9_PSEAG</name>
<dbReference type="Proteomes" id="UP000242849">
    <property type="component" value="Unassembled WGS sequence"/>
</dbReference>
<protein>
    <recommendedName>
        <fullName evidence="5">Phage infection protein</fullName>
    </recommendedName>
</protein>
<feature type="compositionally biased region" description="Basic and acidic residues" evidence="1">
    <location>
        <begin position="66"/>
        <end position="82"/>
    </location>
</feature>
<evidence type="ECO:0000256" key="2">
    <source>
        <dbReference type="SAM" id="SignalP"/>
    </source>
</evidence>
<dbReference type="EMBL" id="FNSC01000002">
    <property type="protein sequence ID" value="SEE77444.1"/>
    <property type="molecule type" value="Genomic_DNA"/>
</dbReference>
<evidence type="ECO:0008006" key="5">
    <source>
        <dbReference type="Google" id="ProtNLM"/>
    </source>
</evidence>
<gene>
    <name evidence="3" type="ORF">SAMN05421553_5083</name>
</gene>
<accession>A0A1H5LKB9</accession>
<proteinExistence type="predicted"/>
<evidence type="ECO:0000313" key="3">
    <source>
        <dbReference type="EMBL" id="SEE77444.1"/>
    </source>
</evidence>
<keyword evidence="2" id="KW-0732">Signal</keyword>
<feature type="signal peptide" evidence="2">
    <location>
        <begin position="1"/>
        <end position="20"/>
    </location>
</feature>
<organism evidence="3 4">
    <name type="scientific">Pseudomonas anguilliseptica</name>
    <dbReference type="NCBI Taxonomy" id="53406"/>
    <lineage>
        <taxon>Bacteria</taxon>
        <taxon>Pseudomonadati</taxon>
        <taxon>Pseudomonadota</taxon>
        <taxon>Gammaproteobacteria</taxon>
        <taxon>Pseudomonadales</taxon>
        <taxon>Pseudomonadaceae</taxon>
        <taxon>Pseudomonas</taxon>
    </lineage>
</organism>
<evidence type="ECO:0000256" key="1">
    <source>
        <dbReference type="SAM" id="MobiDB-lite"/>
    </source>
</evidence>
<feature type="chain" id="PRO_5017440997" description="Phage infection protein" evidence="2">
    <location>
        <begin position="21"/>
        <end position="130"/>
    </location>
</feature>
<sequence length="130" mass="13642">MKKQILTAVILSSLSISAFALPQNNPQPLLGEMQDSSVKTLMGFGSNLQTEGGAERTGANRVAEGGADRLQERLRVAEDGADRTGASRVAEGGADRLQEHLRVAEDGADHTGANRVAEGGAERTPGLRFS</sequence>
<dbReference type="RefSeq" id="WP_090387962.1">
    <property type="nucleotide sequence ID" value="NZ_CP156749.1"/>
</dbReference>
<reference evidence="4" key="1">
    <citation type="submission" date="2016-10" db="EMBL/GenBank/DDBJ databases">
        <authorList>
            <person name="Varghese N."/>
            <person name="Submissions S."/>
        </authorList>
    </citation>
    <scope>NUCLEOTIDE SEQUENCE [LARGE SCALE GENOMIC DNA]</scope>
    <source>
        <strain evidence="4">DSM 12111</strain>
    </source>
</reference>
<dbReference type="OrthoDB" id="6903463at2"/>